<dbReference type="InterPro" id="IPR030191">
    <property type="entry name" value="CodB"/>
</dbReference>
<keyword evidence="4 8" id="KW-0812">Transmembrane</keyword>
<dbReference type="PANTHER" id="PTHR30569:SF0">
    <property type="entry name" value="CYTOSINE PERMEASE"/>
    <property type="match status" value="1"/>
</dbReference>
<comment type="caution">
    <text evidence="9">The sequence shown here is derived from an EMBL/GenBank/DDBJ whole genome shotgun (WGS) entry which is preliminary data.</text>
</comment>
<evidence type="ECO:0000256" key="4">
    <source>
        <dbReference type="ARBA" id="ARBA00022692"/>
    </source>
</evidence>
<feature type="transmembrane region" description="Helical" evidence="8">
    <location>
        <begin position="213"/>
        <end position="234"/>
    </location>
</feature>
<evidence type="ECO:0000256" key="5">
    <source>
        <dbReference type="ARBA" id="ARBA00022989"/>
    </source>
</evidence>
<comment type="subcellular location">
    <subcellularLocation>
        <location evidence="1">Membrane</location>
        <topology evidence="1">Multi-pass membrane protein</topology>
    </subcellularLocation>
</comment>
<gene>
    <name evidence="9" type="ORF">H9875_01545</name>
</gene>
<feature type="transmembrane region" description="Helical" evidence="8">
    <location>
        <begin position="297"/>
        <end position="321"/>
    </location>
</feature>
<dbReference type="GO" id="GO:0015209">
    <property type="term" value="F:cytosine transmembrane transporter activity"/>
    <property type="evidence" value="ECO:0007669"/>
    <property type="project" value="InterPro"/>
</dbReference>
<dbReference type="PANTHER" id="PTHR30569">
    <property type="entry name" value="CYTOSINE TRANSPORTER CODB"/>
    <property type="match status" value="1"/>
</dbReference>
<dbReference type="Proteomes" id="UP000886822">
    <property type="component" value="Unassembled WGS sequence"/>
</dbReference>
<feature type="transmembrane region" description="Helical" evidence="8">
    <location>
        <begin position="181"/>
        <end position="201"/>
    </location>
</feature>
<evidence type="ECO:0000313" key="10">
    <source>
        <dbReference type="Proteomes" id="UP000886822"/>
    </source>
</evidence>
<proteinExistence type="inferred from homology"/>
<accession>A0A9D1QR55</accession>
<dbReference type="InterPro" id="IPR026030">
    <property type="entry name" value="Pur-cyt_permease_Fcy2/21/22"/>
</dbReference>
<dbReference type="Pfam" id="PF02133">
    <property type="entry name" value="Transp_cyt_pur"/>
    <property type="match status" value="1"/>
</dbReference>
<dbReference type="PIRSF" id="PIRSF002744">
    <property type="entry name" value="Pur-cyt_permease"/>
    <property type="match status" value="1"/>
</dbReference>
<feature type="transmembrane region" description="Helical" evidence="8">
    <location>
        <begin position="113"/>
        <end position="136"/>
    </location>
</feature>
<dbReference type="AlphaFoldDB" id="A0A9D1QR55"/>
<keyword evidence="6 7" id="KW-0472">Membrane</keyword>
<feature type="transmembrane region" description="Helical" evidence="8">
    <location>
        <begin position="409"/>
        <end position="427"/>
    </location>
</feature>
<dbReference type="Gene3D" id="1.10.4160.10">
    <property type="entry name" value="Hydantoin permease"/>
    <property type="match status" value="1"/>
</dbReference>
<evidence type="ECO:0000256" key="6">
    <source>
        <dbReference type="ARBA" id="ARBA00023136"/>
    </source>
</evidence>
<name>A0A9D1QR55_9LACO</name>
<evidence type="ECO:0000256" key="2">
    <source>
        <dbReference type="ARBA" id="ARBA00008974"/>
    </source>
</evidence>
<evidence type="ECO:0000313" key="9">
    <source>
        <dbReference type="EMBL" id="HIW71288.1"/>
    </source>
</evidence>
<feature type="transmembrane region" description="Helical" evidence="8">
    <location>
        <begin position="255"/>
        <end position="277"/>
    </location>
</feature>
<reference evidence="9" key="2">
    <citation type="submission" date="2021-04" db="EMBL/GenBank/DDBJ databases">
        <authorList>
            <person name="Gilroy R."/>
        </authorList>
    </citation>
    <scope>NUCLEOTIDE SEQUENCE</scope>
    <source>
        <strain evidence="9">CHK173-259</strain>
    </source>
</reference>
<dbReference type="GO" id="GO:0005886">
    <property type="term" value="C:plasma membrane"/>
    <property type="evidence" value="ECO:0007669"/>
    <property type="project" value="TreeGrafter"/>
</dbReference>
<comment type="similarity">
    <text evidence="2 7">Belongs to the purine-cytosine permease (2.A.39) family.</text>
</comment>
<evidence type="ECO:0000256" key="3">
    <source>
        <dbReference type="ARBA" id="ARBA00022448"/>
    </source>
</evidence>
<feature type="transmembrane region" description="Helical" evidence="8">
    <location>
        <begin position="333"/>
        <end position="354"/>
    </location>
</feature>
<feature type="transmembrane region" description="Helical" evidence="8">
    <location>
        <begin position="49"/>
        <end position="78"/>
    </location>
</feature>
<feature type="transmembrane region" description="Helical" evidence="8">
    <location>
        <begin position="366"/>
        <end position="388"/>
    </location>
</feature>
<keyword evidence="5 8" id="KW-1133">Transmembrane helix</keyword>
<dbReference type="EMBL" id="DXGJ01000016">
    <property type="protein sequence ID" value="HIW71288.1"/>
    <property type="molecule type" value="Genomic_DNA"/>
</dbReference>
<organism evidence="9 10">
    <name type="scientific">Candidatus Levilactobacillus faecigallinarum</name>
    <dbReference type="NCBI Taxonomy" id="2838638"/>
    <lineage>
        <taxon>Bacteria</taxon>
        <taxon>Bacillati</taxon>
        <taxon>Bacillota</taxon>
        <taxon>Bacilli</taxon>
        <taxon>Lactobacillales</taxon>
        <taxon>Lactobacillaceae</taxon>
        <taxon>Levilactobacillus</taxon>
    </lineage>
</organism>
<reference evidence="9" key="1">
    <citation type="journal article" date="2021" name="PeerJ">
        <title>Extensive microbial diversity within the chicken gut microbiome revealed by metagenomics and culture.</title>
        <authorList>
            <person name="Gilroy R."/>
            <person name="Ravi A."/>
            <person name="Getino M."/>
            <person name="Pursley I."/>
            <person name="Horton D.L."/>
            <person name="Alikhan N.F."/>
            <person name="Baker D."/>
            <person name="Gharbi K."/>
            <person name="Hall N."/>
            <person name="Watson M."/>
            <person name="Adriaenssens E.M."/>
            <person name="Foster-Nyarko E."/>
            <person name="Jarju S."/>
            <person name="Secka A."/>
            <person name="Antonio M."/>
            <person name="Oren A."/>
            <person name="Chaudhuri R.R."/>
            <person name="La Ragione R."/>
            <person name="Hildebrand F."/>
            <person name="Pallen M.J."/>
        </authorList>
    </citation>
    <scope>NUCLEOTIDE SEQUENCE</scope>
    <source>
        <strain evidence="9">CHK173-259</strain>
    </source>
</reference>
<feature type="transmembrane region" description="Helical" evidence="8">
    <location>
        <begin position="148"/>
        <end position="169"/>
    </location>
</feature>
<protein>
    <submittedName>
        <fullName evidence="9">Cytosine permease</fullName>
    </submittedName>
</protein>
<dbReference type="InterPro" id="IPR001248">
    <property type="entry name" value="Pur-cyt_permease"/>
</dbReference>
<evidence type="ECO:0000256" key="1">
    <source>
        <dbReference type="ARBA" id="ARBA00004141"/>
    </source>
</evidence>
<keyword evidence="3 7" id="KW-0813">Transport</keyword>
<evidence type="ECO:0000256" key="7">
    <source>
        <dbReference type="PIRNR" id="PIRNR002744"/>
    </source>
</evidence>
<sequence length="469" mass="50669">MAQEVKTTAHREASATFGHVESIPRENRRMSNWDLFATWIGANANNGTWYIGGVIAACGLVTASTTLIIVGVISYLLLAAASYMGYRTGLPAMALTRASFGLRGSFISSIINVVQFIGWAAVNTFIAATSISYIFGELFGWPLYGKPGGTFGLIVGILIMSVLHLLSISMGERSVRLIERIGIILVVIFVLWESVVVFRTVSFHDIVSWQPPHALRMTSGVAADTLAAFNLAWVTAASDFSRFTAKKSAATTASFFGANFGLFWFAFIGLFATIGTAVTLNHFDPNNSDPSTVAAKLGLGVLALLVIVLTSTTANAVNLMSAGSALTNMVHKLSLNVSLWIVTLAATAVTFIPVYLDSFLDVFETFLNGIGMFLGPEIAIFLVDYFFLKGKQYHLSEFTKVKGAYWYSHGVNWIAVASWLLGVVAYWSLKQVALVSTTVGATFIAMTITAVIYWLGMHFTRSQAVSAKA</sequence>
<evidence type="ECO:0000256" key="8">
    <source>
        <dbReference type="SAM" id="Phobius"/>
    </source>
</evidence>
<feature type="transmembrane region" description="Helical" evidence="8">
    <location>
        <begin position="433"/>
        <end position="455"/>
    </location>
</feature>